<sequence>MALYKAKLENLQHGQDVFGDAAGDNETNDGIETLNEEVAELPQQEKAAMQQQQGWFSWLSLGMLGTANTRNYNHIFTQEIIMDLHQVTKLQWTTPLNKANLQASKGLICCVAITLHVREFVATLHSLKLRSDIVNMSIQSIGISVQMWSEKSATVFMMVHNLEVVDLSSPDISVQQIIAPRVALLSSPLQIVGFICI</sequence>
<organism evidence="1 2">
    <name type="scientific">Sphagnum jensenii</name>
    <dbReference type="NCBI Taxonomy" id="128206"/>
    <lineage>
        <taxon>Eukaryota</taxon>
        <taxon>Viridiplantae</taxon>
        <taxon>Streptophyta</taxon>
        <taxon>Embryophyta</taxon>
        <taxon>Bryophyta</taxon>
        <taxon>Sphagnophytina</taxon>
        <taxon>Sphagnopsida</taxon>
        <taxon>Sphagnales</taxon>
        <taxon>Sphagnaceae</taxon>
        <taxon>Sphagnum</taxon>
    </lineage>
</organism>
<name>A0ABP0WM56_9BRYO</name>
<dbReference type="EMBL" id="OZ020113">
    <property type="protein sequence ID" value="CAK9266575.1"/>
    <property type="molecule type" value="Genomic_DNA"/>
</dbReference>
<dbReference type="Proteomes" id="UP001497444">
    <property type="component" value="Chromosome 18"/>
</dbReference>
<keyword evidence="2" id="KW-1185">Reference proteome</keyword>
<protein>
    <submittedName>
        <fullName evidence="1">Uncharacterized protein</fullName>
    </submittedName>
</protein>
<gene>
    <name evidence="1" type="ORF">CSSPJE1EN1_LOCUS12053</name>
</gene>
<evidence type="ECO:0000313" key="1">
    <source>
        <dbReference type="EMBL" id="CAK9266575.1"/>
    </source>
</evidence>
<proteinExistence type="predicted"/>
<reference evidence="1" key="1">
    <citation type="submission" date="2024-02" db="EMBL/GenBank/DDBJ databases">
        <authorList>
            <consortium name="ELIXIR-Norway"/>
            <consortium name="Elixir Norway"/>
        </authorList>
    </citation>
    <scope>NUCLEOTIDE SEQUENCE</scope>
</reference>
<accession>A0ABP0WM56</accession>
<evidence type="ECO:0000313" key="2">
    <source>
        <dbReference type="Proteomes" id="UP001497444"/>
    </source>
</evidence>